<evidence type="ECO:0000256" key="5">
    <source>
        <dbReference type="ARBA" id="ARBA00048763"/>
    </source>
</evidence>
<keyword evidence="9" id="KW-0489">Methyltransferase</keyword>
<dbReference type="Gene3D" id="3.40.50.150">
    <property type="entry name" value="Vaccinia Virus protein VP39"/>
    <property type="match status" value="1"/>
</dbReference>
<dbReference type="Proteomes" id="UP000094444">
    <property type="component" value="Unassembled WGS sequence"/>
</dbReference>
<dbReference type="InterPro" id="IPR019012">
    <property type="entry name" value="RNA_cap_Gua-N2-MeTrfase"/>
</dbReference>
<accession>A0A2P5IEE1</accession>
<comment type="catalytic activity">
    <reaction evidence="3">
        <text>a 5'-end (N(2),N(7)-dimethyl 5'-triphosphoguanosine)-ribonucleoside in snoRNA + S-adenosyl-L-methionine = a 5'-end (N(2),N(2),N(7)-trimethyl 5'-triphosphoguanosine)-ribonucleoside in snoRNA + S-adenosyl-L-homocysteine + H(+)</text>
        <dbReference type="Rhea" id="RHEA:78507"/>
        <dbReference type="Rhea" id="RHEA-COMP:19088"/>
        <dbReference type="Rhea" id="RHEA-COMP:19090"/>
        <dbReference type="ChEBI" id="CHEBI:15378"/>
        <dbReference type="ChEBI" id="CHEBI:57856"/>
        <dbReference type="ChEBI" id="CHEBI:59789"/>
        <dbReference type="ChEBI" id="CHEBI:167623"/>
        <dbReference type="ChEBI" id="CHEBI:172880"/>
    </reaction>
    <physiologicalReaction direction="left-to-right" evidence="3">
        <dbReference type="Rhea" id="RHEA:78508"/>
    </physiologicalReaction>
</comment>
<comment type="similarity">
    <text evidence="2">Belongs to the methyltransferase superfamily. Trimethylguanosine synthase family.</text>
</comment>
<proteinExistence type="inferred from homology"/>
<dbReference type="FunCoup" id="A0A2P5IEE1">
    <property type="interactions" value="121"/>
</dbReference>
<dbReference type="AlphaFoldDB" id="A0A2P5IEE1"/>
<gene>
    <name evidence="9" type="ORF">DHEL01_v200732</name>
</gene>
<evidence type="ECO:0000313" key="9">
    <source>
        <dbReference type="EMBL" id="POS80865.1"/>
    </source>
</evidence>
<evidence type="ECO:0000256" key="8">
    <source>
        <dbReference type="SAM" id="MobiDB-lite"/>
    </source>
</evidence>
<feature type="region of interest" description="Disordered" evidence="8">
    <location>
        <begin position="1"/>
        <end position="23"/>
    </location>
</feature>
<organism evidence="9 10">
    <name type="scientific">Diaporthe helianthi</name>
    <dbReference type="NCBI Taxonomy" id="158607"/>
    <lineage>
        <taxon>Eukaryota</taxon>
        <taxon>Fungi</taxon>
        <taxon>Dikarya</taxon>
        <taxon>Ascomycota</taxon>
        <taxon>Pezizomycotina</taxon>
        <taxon>Sordariomycetes</taxon>
        <taxon>Sordariomycetidae</taxon>
        <taxon>Diaporthales</taxon>
        <taxon>Diaporthaceae</taxon>
        <taxon>Diaporthe</taxon>
    </lineage>
</organism>
<evidence type="ECO:0000256" key="1">
    <source>
        <dbReference type="ARBA" id="ARBA00018517"/>
    </source>
</evidence>
<keyword evidence="9" id="KW-0808">Transferase</keyword>
<dbReference type="InParanoid" id="A0A2P5IEE1"/>
<comment type="catalytic activity">
    <reaction evidence="6">
        <text>a 5'-end (N(7)-methyl 5'-triphosphoguanosine)-ribonucleoside in snRNA + S-adenosyl-L-methionine = a 5'-end (N(2),N(7)-dimethyl 5'-triphosphoguanosine)-ribonucleoside in snRNA + S-adenosyl-L-homocysteine + H(+)</text>
        <dbReference type="Rhea" id="RHEA:78471"/>
        <dbReference type="Rhea" id="RHEA-COMP:19085"/>
        <dbReference type="Rhea" id="RHEA-COMP:19087"/>
        <dbReference type="ChEBI" id="CHEBI:15378"/>
        <dbReference type="ChEBI" id="CHEBI:57856"/>
        <dbReference type="ChEBI" id="CHEBI:59789"/>
        <dbReference type="ChEBI" id="CHEBI:156461"/>
        <dbReference type="ChEBI" id="CHEBI:172880"/>
    </reaction>
    <physiologicalReaction direction="left-to-right" evidence="6">
        <dbReference type="Rhea" id="RHEA:78472"/>
    </physiologicalReaction>
</comment>
<evidence type="ECO:0000256" key="3">
    <source>
        <dbReference type="ARBA" id="ARBA00047418"/>
    </source>
</evidence>
<evidence type="ECO:0000256" key="6">
    <source>
        <dbReference type="ARBA" id="ARBA00049075"/>
    </source>
</evidence>
<dbReference type="InterPro" id="IPR029063">
    <property type="entry name" value="SAM-dependent_MTases_sf"/>
</dbReference>
<dbReference type="GO" id="GO:0071164">
    <property type="term" value="F:RNA cap trimethylguanosine synthase activity"/>
    <property type="evidence" value="ECO:0007669"/>
    <property type="project" value="TreeGrafter"/>
</dbReference>
<dbReference type="PANTHER" id="PTHR14741">
    <property type="entry name" value="S-ADENOSYLMETHIONINE-DEPENDENT METHYLTRANSFERASE RELATED"/>
    <property type="match status" value="1"/>
</dbReference>
<dbReference type="STRING" id="158607.A0A2P5IEE1"/>
<evidence type="ECO:0000256" key="7">
    <source>
        <dbReference type="ARBA" id="ARBA00049790"/>
    </source>
</evidence>
<dbReference type="SUPFAM" id="SSF53335">
    <property type="entry name" value="S-adenosyl-L-methionine-dependent methyltransferases"/>
    <property type="match status" value="1"/>
</dbReference>
<reference evidence="9" key="1">
    <citation type="submission" date="2017-09" db="EMBL/GenBank/DDBJ databases">
        <title>Polyketide synthases of a Diaporthe helianthi virulent isolate.</title>
        <authorList>
            <person name="Baroncelli R."/>
        </authorList>
    </citation>
    <scope>NUCLEOTIDE SEQUENCE [LARGE SCALE GENOMIC DNA]</scope>
    <source>
        <strain evidence="9">7/96</strain>
    </source>
</reference>
<sequence length="312" mass="34660">MKKPAAAPSLSFRQSGRRPKQDEGLITNKYLHSMYGSPTGVMRPAGRIPLIKECKHYSSYDEMPEKLQKYWHQRNTLWQYDNYDIRMTDDAWFGVTPEPVAVEIATEMAAKRAQREHMPSVLIDLFAGAGGNTIQFALSGEWDRVIAVERDAATLACAQHNAEVYEVAEYVTFVHADCFDFLNRLANWPDTLDDSLNLSLDLDGDGRAMALARGVEFFASPPWGGVGYQQADVFDLEAMEPYSLAHISAACRPMAHALFLPRNGDLRQLAGLVPDGAPEKLDVVQYCVKGAAKGLVAYFPPENYGQGHERAG</sequence>
<name>A0A2P5IEE1_DIAHE</name>
<keyword evidence="10" id="KW-1185">Reference proteome</keyword>
<dbReference type="OrthoDB" id="194443at2759"/>
<evidence type="ECO:0000256" key="2">
    <source>
        <dbReference type="ARBA" id="ARBA00025783"/>
    </source>
</evidence>
<comment type="catalytic activity">
    <reaction evidence="5">
        <text>a 5'-end (N(2),N(7)-dimethyl 5'-triphosphoguanosine)-ribonucleoside in snRNA + S-adenosyl-L-methionine = a 5'-end (N(2),N(2),N(7)-trimethyl 5'-triphosphoguanosine)-ribonucleoside in snRNA + S-adenosyl-L-homocysteine + H(+)</text>
        <dbReference type="Rhea" id="RHEA:78479"/>
        <dbReference type="Rhea" id="RHEA-COMP:19087"/>
        <dbReference type="Rhea" id="RHEA-COMP:19089"/>
        <dbReference type="ChEBI" id="CHEBI:15378"/>
        <dbReference type="ChEBI" id="CHEBI:57856"/>
        <dbReference type="ChEBI" id="CHEBI:59789"/>
        <dbReference type="ChEBI" id="CHEBI:167623"/>
        <dbReference type="ChEBI" id="CHEBI:172880"/>
    </reaction>
    <physiologicalReaction direction="left-to-right" evidence="5">
        <dbReference type="Rhea" id="RHEA:78480"/>
    </physiologicalReaction>
</comment>
<protein>
    <recommendedName>
        <fullName evidence="1">Trimethylguanosine synthase</fullName>
    </recommendedName>
    <alternativeName>
        <fullName evidence="7">Cap-specific guanine-N(2) methyltransferase</fullName>
    </alternativeName>
</protein>
<dbReference type="PANTHER" id="PTHR14741:SF32">
    <property type="entry name" value="TRIMETHYLGUANOSINE SYNTHASE"/>
    <property type="match status" value="1"/>
</dbReference>
<dbReference type="GO" id="GO:0005634">
    <property type="term" value="C:nucleus"/>
    <property type="evidence" value="ECO:0007669"/>
    <property type="project" value="TreeGrafter"/>
</dbReference>
<comment type="catalytic activity">
    <reaction evidence="4">
        <text>a 5'-end (N(7)-methyl 5'-triphosphoguanosine)-ribonucleoside in snoRNA + S-adenosyl-L-methionine = a 5'-end (N(2),N(7)-dimethyl 5'-triphosphoguanosine)-ribonucleoside in snoRNA + S-adenosyl-L-homocysteine + H(+)</text>
        <dbReference type="Rhea" id="RHEA:78475"/>
        <dbReference type="Rhea" id="RHEA-COMP:19086"/>
        <dbReference type="Rhea" id="RHEA-COMP:19088"/>
        <dbReference type="ChEBI" id="CHEBI:15378"/>
        <dbReference type="ChEBI" id="CHEBI:57856"/>
        <dbReference type="ChEBI" id="CHEBI:59789"/>
        <dbReference type="ChEBI" id="CHEBI:156461"/>
        <dbReference type="ChEBI" id="CHEBI:172880"/>
    </reaction>
    <physiologicalReaction direction="left-to-right" evidence="4">
        <dbReference type="Rhea" id="RHEA:78476"/>
    </physiologicalReaction>
</comment>
<evidence type="ECO:0000256" key="4">
    <source>
        <dbReference type="ARBA" id="ARBA00048740"/>
    </source>
</evidence>
<comment type="caution">
    <text evidence="9">The sequence shown here is derived from an EMBL/GenBank/DDBJ whole genome shotgun (WGS) entry which is preliminary data.</text>
</comment>
<dbReference type="EMBL" id="MAVT02000029">
    <property type="protein sequence ID" value="POS80865.1"/>
    <property type="molecule type" value="Genomic_DNA"/>
</dbReference>
<dbReference type="CDD" id="cd02440">
    <property type="entry name" value="AdoMet_MTases"/>
    <property type="match status" value="1"/>
</dbReference>
<dbReference type="Pfam" id="PF09445">
    <property type="entry name" value="Methyltransf_15"/>
    <property type="match status" value="1"/>
</dbReference>
<evidence type="ECO:0000313" key="10">
    <source>
        <dbReference type="Proteomes" id="UP000094444"/>
    </source>
</evidence>